<dbReference type="InterPro" id="IPR020056">
    <property type="entry name" value="Rbsml_bL25/Gln-tRNA_synth_N"/>
</dbReference>
<gene>
    <name evidence="5" type="primary">rplY</name>
    <name evidence="5" type="synonym">ctc</name>
    <name evidence="8" type="ORF">CSTERTH_04480</name>
</gene>
<dbReference type="GO" id="GO:0008097">
    <property type="term" value="F:5S rRNA binding"/>
    <property type="evidence" value="ECO:0007669"/>
    <property type="project" value="InterPro"/>
</dbReference>
<feature type="domain" description="Large ribosomal subunit protein bL25 L25" evidence="6">
    <location>
        <begin position="6"/>
        <end position="92"/>
    </location>
</feature>
<keyword evidence="3 5" id="KW-0689">Ribosomal protein</keyword>
<evidence type="ECO:0000313" key="8">
    <source>
        <dbReference type="EMBL" id="ANW98347.1"/>
    </source>
</evidence>
<evidence type="ECO:0000313" key="9">
    <source>
        <dbReference type="Proteomes" id="UP000092971"/>
    </source>
</evidence>
<dbReference type="NCBIfam" id="TIGR00731">
    <property type="entry name" value="bL25_bact_ctc"/>
    <property type="match status" value="1"/>
</dbReference>
<dbReference type="CDD" id="cd00495">
    <property type="entry name" value="Ribosomal_L25_TL5_CTC"/>
    <property type="match status" value="1"/>
</dbReference>
<evidence type="ECO:0000259" key="6">
    <source>
        <dbReference type="Pfam" id="PF01386"/>
    </source>
</evidence>
<evidence type="ECO:0000256" key="3">
    <source>
        <dbReference type="ARBA" id="ARBA00022980"/>
    </source>
</evidence>
<dbReference type="SUPFAM" id="SSF50715">
    <property type="entry name" value="Ribosomal protein L25-like"/>
    <property type="match status" value="1"/>
</dbReference>
<keyword evidence="2 5" id="KW-0694">RNA-binding</keyword>
<dbReference type="InterPro" id="IPR029751">
    <property type="entry name" value="Ribosomal_L25_dom"/>
</dbReference>
<dbReference type="Proteomes" id="UP000092971">
    <property type="component" value="Chromosome"/>
</dbReference>
<dbReference type="InterPro" id="IPR020930">
    <property type="entry name" value="Ribosomal_uL5_bac-type"/>
</dbReference>
<evidence type="ECO:0000256" key="4">
    <source>
        <dbReference type="ARBA" id="ARBA00023274"/>
    </source>
</evidence>
<accession>A0A1B1YC63</accession>
<reference evidence="8 9" key="1">
    <citation type="submission" date="2016-02" db="EMBL/GenBank/DDBJ databases">
        <title>Comparison of Clostridium stercorarium subspecies using comparative genomics and transcriptomics.</title>
        <authorList>
            <person name="Schellenberg J."/>
            <person name="Thallinger G."/>
            <person name="Levin D.B."/>
            <person name="Zhang X."/>
            <person name="Alvare G."/>
            <person name="Fristensky B."/>
            <person name="Sparling R."/>
        </authorList>
    </citation>
    <scope>NUCLEOTIDE SEQUENCE [LARGE SCALE GENOMIC DNA]</scope>
    <source>
        <strain evidence="8 9">DSM 2910</strain>
    </source>
</reference>
<comment type="subunit">
    <text evidence="5">Part of the 50S ribosomal subunit; part of the 5S rRNA/L5/L18/L25 subcomplex. Contacts the 5S rRNA. Binds to the 5S rRNA independently of L5 and L18.</text>
</comment>
<dbReference type="Pfam" id="PF01386">
    <property type="entry name" value="Ribosomal_L25p"/>
    <property type="match status" value="1"/>
</dbReference>
<dbReference type="InterPro" id="IPR037121">
    <property type="entry name" value="Ribosomal_bL25_C"/>
</dbReference>
<dbReference type="Pfam" id="PF14693">
    <property type="entry name" value="Ribosomal_TL5_C"/>
    <property type="match status" value="1"/>
</dbReference>
<dbReference type="GO" id="GO:0003735">
    <property type="term" value="F:structural constituent of ribosome"/>
    <property type="evidence" value="ECO:0007669"/>
    <property type="project" value="InterPro"/>
</dbReference>
<organism evidence="8 9">
    <name type="scientific">Thermoclostridium stercorarium subsp. thermolacticum DSM 2910</name>
    <dbReference type="NCBI Taxonomy" id="1121336"/>
    <lineage>
        <taxon>Bacteria</taxon>
        <taxon>Bacillati</taxon>
        <taxon>Bacillota</taxon>
        <taxon>Clostridia</taxon>
        <taxon>Eubacteriales</taxon>
        <taxon>Oscillospiraceae</taxon>
        <taxon>Thermoclostridium</taxon>
    </lineage>
</organism>
<dbReference type="Gene3D" id="2.40.240.10">
    <property type="entry name" value="Ribosomal Protein L25, Chain P"/>
    <property type="match status" value="1"/>
</dbReference>
<keyword evidence="1 5" id="KW-0699">rRNA-binding</keyword>
<dbReference type="PANTHER" id="PTHR33284:SF1">
    <property type="entry name" value="RIBOSOMAL PROTEIN L25_GLN-TRNA SYNTHETASE, ANTI-CODON-BINDING DOMAIN-CONTAINING PROTEIN"/>
    <property type="match status" value="1"/>
</dbReference>
<dbReference type="EMBL" id="CP014672">
    <property type="protein sequence ID" value="ANW98347.1"/>
    <property type="molecule type" value="Genomic_DNA"/>
</dbReference>
<feature type="domain" description="Large ribosomal subunit protein bL25 beta" evidence="7">
    <location>
        <begin position="102"/>
        <end position="181"/>
    </location>
</feature>
<name>A0A1B1YC63_THEST</name>
<dbReference type="InterPro" id="IPR001021">
    <property type="entry name" value="Ribosomal_bL25_long"/>
</dbReference>
<keyword evidence="4 5" id="KW-0687">Ribonucleoprotein</keyword>
<protein>
    <recommendedName>
        <fullName evidence="5">Large ribosomal subunit protein bL25</fullName>
    </recommendedName>
    <alternativeName>
        <fullName evidence="5">General stress protein CTC</fullName>
    </alternativeName>
</protein>
<dbReference type="Gene3D" id="2.170.120.20">
    <property type="entry name" value="Ribosomal protein L25, beta domain"/>
    <property type="match status" value="1"/>
</dbReference>
<dbReference type="HAMAP" id="MF_01334">
    <property type="entry name" value="Ribosomal_bL25_CTC"/>
    <property type="match status" value="1"/>
</dbReference>
<evidence type="ECO:0000256" key="5">
    <source>
        <dbReference type="HAMAP-Rule" id="MF_01334"/>
    </source>
</evidence>
<dbReference type="InterPro" id="IPR011035">
    <property type="entry name" value="Ribosomal_bL25/Gln-tRNA_synth"/>
</dbReference>
<dbReference type="OrthoDB" id="9790002at2"/>
<dbReference type="InterPro" id="IPR020057">
    <property type="entry name" value="Ribosomal_bL25_b-dom"/>
</dbReference>
<dbReference type="RefSeq" id="WP_015358634.1">
    <property type="nucleotide sequence ID" value="NZ_CP014672.1"/>
</dbReference>
<sequence>MNNINLNVQVRNTIGNGSANRLRNSGYIPGIVYGKDMEPTPIQIKNTDLFHTLKNYGQSTVYSITLNEQNIPAVIQDIQVDPIKREFLHVDLHRVSLDEEREAEVPVKIVGKSKHERNGAVFNQQLSHITVKGLPQDIPEYIQVNISDMEIGECLKIGDLVLPDNLEIINDSNEIIGSLTPSKPITEDLNLKDDTPANAVPIIGNDERETNAT</sequence>
<dbReference type="AlphaFoldDB" id="A0A1B1YC63"/>
<dbReference type="PANTHER" id="PTHR33284">
    <property type="entry name" value="RIBOSOMAL PROTEIN L25/GLN-TRNA SYNTHETASE, ANTI-CODON-BINDING DOMAIN-CONTAINING PROTEIN"/>
    <property type="match status" value="1"/>
</dbReference>
<comment type="function">
    <text evidence="5">This is one of the proteins that binds to the 5S RNA in the ribosome where it forms part of the central protuberance.</text>
</comment>
<proteinExistence type="inferred from homology"/>
<evidence type="ECO:0000259" key="7">
    <source>
        <dbReference type="Pfam" id="PF14693"/>
    </source>
</evidence>
<dbReference type="GO" id="GO:0022625">
    <property type="term" value="C:cytosolic large ribosomal subunit"/>
    <property type="evidence" value="ECO:0007669"/>
    <property type="project" value="TreeGrafter"/>
</dbReference>
<evidence type="ECO:0000256" key="2">
    <source>
        <dbReference type="ARBA" id="ARBA00022884"/>
    </source>
</evidence>
<evidence type="ECO:0000256" key="1">
    <source>
        <dbReference type="ARBA" id="ARBA00022730"/>
    </source>
</evidence>
<dbReference type="GO" id="GO:0006412">
    <property type="term" value="P:translation"/>
    <property type="evidence" value="ECO:0007669"/>
    <property type="project" value="UniProtKB-UniRule"/>
</dbReference>
<comment type="similarity">
    <text evidence="5">Belongs to the bacterial ribosomal protein bL25 family. CTC subfamily.</text>
</comment>